<gene>
    <name evidence="2" type="ORF">DFH07DRAFT_954237</name>
</gene>
<organism evidence="2 3">
    <name type="scientific">Mycena maculata</name>
    <dbReference type="NCBI Taxonomy" id="230809"/>
    <lineage>
        <taxon>Eukaryota</taxon>
        <taxon>Fungi</taxon>
        <taxon>Dikarya</taxon>
        <taxon>Basidiomycota</taxon>
        <taxon>Agaricomycotina</taxon>
        <taxon>Agaricomycetes</taxon>
        <taxon>Agaricomycetidae</taxon>
        <taxon>Agaricales</taxon>
        <taxon>Marasmiineae</taxon>
        <taxon>Mycenaceae</taxon>
        <taxon>Mycena</taxon>
    </lineage>
</organism>
<sequence>MSPARPHPSSSHSQHSAYPQPLDIKPPAEEETFPCCLCVGSSIAGLARMHDLPAGWREVGPAARVWYASGNGSSSGNKGGQGGGANEQGDQDDFLYTASAICTAWMAYKWCALVLPETWVDEIGGERIVFGVNGLVRGSTCAACPRPRAKAHDVLIQCTKGKCPKACHNSCAPAVALSARCPLPARRRALRPVPAPCSSAPCSPARLQPRARALLSRALPARSLPARPRALSPAPTPCSSAPSLLAPPPLARSPVPCSPAPCSPGPCSAPRPGPARPLAVCPPPPAPMPEITQTHMAGRCASLGRRPTVFEPGTESGLRACKPSCMAARGRSDRHRFDVHPTTSCGSGLVFAGKGERMHLLELPDHSFFMARPRDLACLPLLLMSLSLALEREQCGIGVAAG</sequence>
<reference evidence="2" key="1">
    <citation type="submission" date="2023-03" db="EMBL/GenBank/DDBJ databases">
        <title>Massive genome expansion in bonnet fungi (Mycena s.s.) driven by repeated elements and novel gene families across ecological guilds.</title>
        <authorList>
            <consortium name="Lawrence Berkeley National Laboratory"/>
            <person name="Harder C.B."/>
            <person name="Miyauchi S."/>
            <person name="Viragh M."/>
            <person name="Kuo A."/>
            <person name="Thoen E."/>
            <person name="Andreopoulos B."/>
            <person name="Lu D."/>
            <person name="Skrede I."/>
            <person name="Drula E."/>
            <person name="Henrissat B."/>
            <person name="Morin E."/>
            <person name="Kohler A."/>
            <person name="Barry K."/>
            <person name="LaButti K."/>
            <person name="Morin E."/>
            <person name="Salamov A."/>
            <person name="Lipzen A."/>
            <person name="Mereny Z."/>
            <person name="Hegedus B."/>
            <person name="Baldrian P."/>
            <person name="Stursova M."/>
            <person name="Weitz H."/>
            <person name="Taylor A."/>
            <person name="Grigoriev I.V."/>
            <person name="Nagy L.G."/>
            <person name="Martin F."/>
            <person name="Kauserud H."/>
        </authorList>
    </citation>
    <scope>NUCLEOTIDE SEQUENCE</scope>
    <source>
        <strain evidence="2">CBHHK188m</strain>
    </source>
</reference>
<protein>
    <submittedName>
        <fullName evidence="2">Uncharacterized protein</fullName>
    </submittedName>
</protein>
<evidence type="ECO:0000313" key="2">
    <source>
        <dbReference type="EMBL" id="KAJ7769643.1"/>
    </source>
</evidence>
<dbReference type="AlphaFoldDB" id="A0AAD7NP54"/>
<feature type="compositionally biased region" description="Low complexity" evidence="1">
    <location>
        <begin position="1"/>
        <end position="21"/>
    </location>
</feature>
<evidence type="ECO:0000256" key="1">
    <source>
        <dbReference type="SAM" id="MobiDB-lite"/>
    </source>
</evidence>
<evidence type="ECO:0000313" key="3">
    <source>
        <dbReference type="Proteomes" id="UP001215280"/>
    </source>
</evidence>
<name>A0AAD7NP54_9AGAR</name>
<keyword evidence="3" id="KW-1185">Reference proteome</keyword>
<feature type="region of interest" description="Disordered" evidence="1">
    <location>
        <begin position="1"/>
        <end position="24"/>
    </location>
</feature>
<comment type="caution">
    <text evidence="2">The sequence shown here is derived from an EMBL/GenBank/DDBJ whole genome shotgun (WGS) entry which is preliminary data.</text>
</comment>
<dbReference type="Proteomes" id="UP001215280">
    <property type="component" value="Unassembled WGS sequence"/>
</dbReference>
<dbReference type="EMBL" id="JARJLG010000025">
    <property type="protein sequence ID" value="KAJ7769643.1"/>
    <property type="molecule type" value="Genomic_DNA"/>
</dbReference>
<proteinExistence type="predicted"/>
<accession>A0AAD7NP54</accession>